<dbReference type="Proteomes" id="UP000789342">
    <property type="component" value="Unassembled WGS sequence"/>
</dbReference>
<evidence type="ECO:0000313" key="2">
    <source>
        <dbReference type="Proteomes" id="UP000789342"/>
    </source>
</evidence>
<protein>
    <submittedName>
        <fullName evidence="1">14650_t:CDS:1</fullName>
    </submittedName>
</protein>
<dbReference type="AlphaFoldDB" id="A0A9N8V9H1"/>
<comment type="caution">
    <text evidence="1">The sequence shown here is derived from an EMBL/GenBank/DDBJ whole genome shotgun (WGS) entry which is preliminary data.</text>
</comment>
<sequence length="116" mass="13269">MGDRSIISRAIVAVVENPIIQVNVFTRNLDVAHFANILNLENGRSSRSDLKVCAYNIFKVVVNEEAMNILNESNPNVIGYSSTKLWKRAPQHVKNEYRTCAERLEAIIPKRRFQKI</sequence>
<accession>A0A9N8V9H1</accession>
<organism evidence="1 2">
    <name type="scientific">Acaulospora morrowiae</name>
    <dbReference type="NCBI Taxonomy" id="94023"/>
    <lineage>
        <taxon>Eukaryota</taxon>
        <taxon>Fungi</taxon>
        <taxon>Fungi incertae sedis</taxon>
        <taxon>Mucoromycota</taxon>
        <taxon>Glomeromycotina</taxon>
        <taxon>Glomeromycetes</taxon>
        <taxon>Diversisporales</taxon>
        <taxon>Acaulosporaceae</taxon>
        <taxon>Acaulospora</taxon>
    </lineage>
</organism>
<name>A0A9N8V9H1_9GLOM</name>
<gene>
    <name evidence="1" type="ORF">AMORRO_LOCUS438</name>
</gene>
<dbReference type="OrthoDB" id="10407459at2759"/>
<keyword evidence="2" id="KW-1185">Reference proteome</keyword>
<evidence type="ECO:0000313" key="1">
    <source>
        <dbReference type="EMBL" id="CAG8443196.1"/>
    </source>
</evidence>
<proteinExistence type="predicted"/>
<dbReference type="EMBL" id="CAJVPV010000112">
    <property type="protein sequence ID" value="CAG8443196.1"/>
    <property type="molecule type" value="Genomic_DNA"/>
</dbReference>
<reference evidence="1" key="1">
    <citation type="submission" date="2021-06" db="EMBL/GenBank/DDBJ databases">
        <authorList>
            <person name="Kallberg Y."/>
            <person name="Tangrot J."/>
            <person name="Rosling A."/>
        </authorList>
    </citation>
    <scope>NUCLEOTIDE SEQUENCE</scope>
    <source>
        <strain evidence="1">CL551</strain>
    </source>
</reference>